<organism evidence="9 10">
    <name type="scientific">Ceratopteris richardii</name>
    <name type="common">Triangle waterfern</name>
    <dbReference type="NCBI Taxonomy" id="49495"/>
    <lineage>
        <taxon>Eukaryota</taxon>
        <taxon>Viridiplantae</taxon>
        <taxon>Streptophyta</taxon>
        <taxon>Embryophyta</taxon>
        <taxon>Tracheophyta</taxon>
        <taxon>Polypodiopsida</taxon>
        <taxon>Polypodiidae</taxon>
        <taxon>Polypodiales</taxon>
        <taxon>Pteridineae</taxon>
        <taxon>Pteridaceae</taxon>
        <taxon>Parkerioideae</taxon>
        <taxon>Ceratopteris</taxon>
    </lineage>
</organism>
<keyword evidence="3" id="KW-0238">DNA-binding</keyword>
<keyword evidence="5" id="KW-0539">Nucleus</keyword>
<feature type="coiled-coil region" evidence="6">
    <location>
        <begin position="80"/>
        <end position="110"/>
    </location>
</feature>
<feature type="domain" description="Myb-like" evidence="8">
    <location>
        <begin position="157"/>
        <end position="221"/>
    </location>
</feature>
<evidence type="ECO:0000256" key="6">
    <source>
        <dbReference type="SAM" id="Coils"/>
    </source>
</evidence>
<dbReference type="GO" id="GO:0010468">
    <property type="term" value="P:regulation of gene expression"/>
    <property type="evidence" value="ECO:0007669"/>
    <property type="project" value="UniProtKB-ARBA"/>
</dbReference>
<gene>
    <name evidence="9" type="ORF">KP509_21G042300</name>
</gene>
<evidence type="ECO:0000313" key="10">
    <source>
        <dbReference type="Proteomes" id="UP000825935"/>
    </source>
</evidence>
<reference evidence="9" key="1">
    <citation type="submission" date="2021-08" db="EMBL/GenBank/DDBJ databases">
        <title>WGS assembly of Ceratopteris richardii.</title>
        <authorList>
            <person name="Marchant D.B."/>
            <person name="Chen G."/>
            <person name="Jenkins J."/>
            <person name="Shu S."/>
            <person name="Leebens-Mack J."/>
            <person name="Grimwood J."/>
            <person name="Schmutz J."/>
            <person name="Soltis P."/>
            <person name="Soltis D."/>
            <person name="Chen Z.-H."/>
        </authorList>
    </citation>
    <scope>NUCLEOTIDE SEQUENCE</scope>
    <source>
        <strain evidence="9">Whitten #5841</strain>
        <tissue evidence="9">Leaf</tissue>
    </source>
</reference>
<dbReference type="PROSITE" id="PS50090">
    <property type="entry name" value="MYB_LIKE"/>
    <property type="match status" value="1"/>
</dbReference>
<dbReference type="GO" id="GO:0005634">
    <property type="term" value="C:nucleus"/>
    <property type="evidence" value="ECO:0007669"/>
    <property type="project" value="UniProtKB-SubCell"/>
</dbReference>
<protein>
    <recommendedName>
        <fullName evidence="8">Myb-like domain-containing protein</fullName>
    </recommendedName>
</protein>
<comment type="subcellular location">
    <subcellularLocation>
        <location evidence="1">Nucleus</location>
    </subcellularLocation>
</comment>
<feature type="compositionally biased region" description="Basic and acidic residues" evidence="7">
    <location>
        <begin position="7"/>
        <end position="18"/>
    </location>
</feature>
<dbReference type="PANTHER" id="PTHR21654:SF84">
    <property type="entry name" value="SI:DKEY-66I24.7"/>
    <property type="match status" value="1"/>
</dbReference>
<dbReference type="GO" id="GO:0003677">
    <property type="term" value="F:DNA binding"/>
    <property type="evidence" value="ECO:0007669"/>
    <property type="project" value="UniProtKB-KW"/>
</dbReference>
<dbReference type="EMBL" id="CM035426">
    <property type="protein sequence ID" value="KAH7315275.1"/>
    <property type="molecule type" value="Genomic_DNA"/>
</dbReference>
<keyword evidence="2" id="KW-0805">Transcription regulation</keyword>
<evidence type="ECO:0000256" key="2">
    <source>
        <dbReference type="ARBA" id="ARBA00023015"/>
    </source>
</evidence>
<proteinExistence type="predicted"/>
<dbReference type="InterPro" id="IPR001005">
    <property type="entry name" value="SANT/Myb"/>
</dbReference>
<dbReference type="AlphaFoldDB" id="A0A8T2S9B2"/>
<evidence type="ECO:0000256" key="5">
    <source>
        <dbReference type="ARBA" id="ARBA00023242"/>
    </source>
</evidence>
<dbReference type="Proteomes" id="UP000825935">
    <property type="component" value="Chromosome 21"/>
</dbReference>
<keyword evidence="10" id="KW-1185">Reference proteome</keyword>
<dbReference type="InterPro" id="IPR044822">
    <property type="entry name" value="Myb_DNA-bind_4"/>
</dbReference>
<evidence type="ECO:0000256" key="7">
    <source>
        <dbReference type="SAM" id="MobiDB-lite"/>
    </source>
</evidence>
<evidence type="ECO:0000313" key="9">
    <source>
        <dbReference type="EMBL" id="KAH7315275.1"/>
    </source>
</evidence>
<evidence type="ECO:0000256" key="4">
    <source>
        <dbReference type="ARBA" id="ARBA00023163"/>
    </source>
</evidence>
<comment type="caution">
    <text evidence="9">The sequence shown here is derived from an EMBL/GenBank/DDBJ whole genome shotgun (WGS) entry which is preliminary data.</text>
</comment>
<dbReference type="Pfam" id="PF13837">
    <property type="entry name" value="Myb_DNA-bind_4"/>
    <property type="match status" value="1"/>
</dbReference>
<feature type="region of interest" description="Disordered" evidence="7">
    <location>
        <begin position="1"/>
        <end position="33"/>
    </location>
</feature>
<evidence type="ECO:0000256" key="3">
    <source>
        <dbReference type="ARBA" id="ARBA00023125"/>
    </source>
</evidence>
<keyword evidence="4" id="KW-0804">Transcription</keyword>
<keyword evidence="6" id="KW-0175">Coiled coil</keyword>
<evidence type="ECO:0000256" key="1">
    <source>
        <dbReference type="ARBA" id="ARBA00004123"/>
    </source>
</evidence>
<dbReference type="CDD" id="cd12203">
    <property type="entry name" value="GT1"/>
    <property type="match status" value="1"/>
</dbReference>
<name>A0A8T2S9B2_CERRI</name>
<dbReference type="OrthoDB" id="17458at2759"/>
<sequence length="269" mass="31257">MLEDGADVNKRDKRELGNDHVTPNYPGVGPYRTVPECNVQNEEFVFTKKRKRDPENFSLTDISVVQELLETILSTQQQLFKNLLDAVEKKECMREQIRQQREDIWRAEERAHRYTFNNTMIILIQKLLGERPPGVATTVSTPTVMTPTVLPTSTFGSSKKRSKNWKRTEVYQLIHVRKEMEDKFARSSRRAGLWEEVGSKLASLSIKRDGKQCREKWDKLMAGYKDVVDGKREKDESPYYTELCSYMEMIKESKNNPPVDVSNEELVAM</sequence>
<accession>A0A8T2S9B2</accession>
<dbReference type="PANTHER" id="PTHR21654">
    <property type="entry name" value="FI21293P1"/>
    <property type="match status" value="1"/>
</dbReference>
<dbReference type="Gene3D" id="1.10.10.60">
    <property type="entry name" value="Homeodomain-like"/>
    <property type="match status" value="1"/>
</dbReference>
<evidence type="ECO:0000259" key="8">
    <source>
        <dbReference type="PROSITE" id="PS50090"/>
    </source>
</evidence>